<evidence type="ECO:0000256" key="1">
    <source>
        <dbReference type="ARBA" id="ARBA00004651"/>
    </source>
</evidence>
<feature type="transmembrane region" description="Helical" evidence="7">
    <location>
        <begin position="103"/>
        <end position="122"/>
    </location>
</feature>
<dbReference type="PANTHER" id="PTHR43386">
    <property type="entry name" value="OLIGOPEPTIDE TRANSPORT SYSTEM PERMEASE PROTEIN APPC"/>
    <property type="match status" value="1"/>
</dbReference>
<reference evidence="9 10" key="1">
    <citation type="submission" date="2021-02" db="EMBL/GenBank/DDBJ databases">
        <title>Alicyclobacillus curvatus sp. nov. and Alicyclobacillus mengziensis sp. nov., two acidophilic bacteria isolated from acid mine drainage.</title>
        <authorList>
            <person name="Huang Y."/>
        </authorList>
    </citation>
    <scope>NUCLEOTIDE SEQUENCE [LARGE SCALE GENOMIC DNA]</scope>
    <source>
        <strain evidence="9 10">S30H14</strain>
    </source>
</reference>
<dbReference type="Proteomes" id="UP000663505">
    <property type="component" value="Chromosome"/>
</dbReference>
<dbReference type="KEGG" id="afx:JZ786_10595"/>
<evidence type="ECO:0000256" key="3">
    <source>
        <dbReference type="ARBA" id="ARBA00022475"/>
    </source>
</evidence>
<dbReference type="InterPro" id="IPR000515">
    <property type="entry name" value="MetI-like"/>
</dbReference>
<keyword evidence="6 7" id="KW-0472">Membrane</keyword>
<evidence type="ECO:0000313" key="9">
    <source>
        <dbReference type="EMBL" id="QSO49324.1"/>
    </source>
</evidence>
<dbReference type="Pfam" id="PF00528">
    <property type="entry name" value="BPD_transp_1"/>
    <property type="match status" value="1"/>
</dbReference>
<name>A0A9X7Z7P6_9BACL</name>
<evidence type="ECO:0000256" key="7">
    <source>
        <dbReference type="RuleBase" id="RU363032"/>
    </source>
</evidence>
<organism evidence="9 10">
    <name type="scientific">Alicyclobacillus mengziensis</name>
    <dbReference type="NCBI Taxonomy" id="2931921"/>
    <lineage>
        <taxon>Bacteria</taxon>
        <taxon>Bacillati</taxon>
        <taxon>Bacillota</taxon>
        <taxon>Bacilli</taxon>
        <taxon>Bacillales</taxon>
        <taxon>Alicyclobacillaceae</taxon>
        <taxon>Alicyclobacillus</taxon>
    </lineage>
</organism>
<comment type="subcellular location">
    <subcellularLocation>
        <location evidence="1 7">Cell membrane</location>
        <topology evidence="1 7">Multi-pass membrane protein</topology>
    </subcellularLocation>
</comment>
<protein>
    <submittedName>
        <fullName evidence="9">ABC transporter permease</fullName>
    </submittedName>
</protein>
<dbReference type="PANTHER" id="PTHR43386:SF1">
    <property type="entry name" value="D,D-DIPEPTIDE TRANSPORT SYSTEM PERMEASE PROTEIN DDPC-RELATED"/>
    <property type="match status" value="1"/>
</dbReference>
<keyword evidence="2 7" id="KW-0813">Transport</keyword>
<keyword evidence="5 7" id="KW-1133">Transmembrane helix</keyword>
<dbReference type="InterPro" id="IPR035906">
    <property type="entry name" value="MetI-like_sf"/>
</dbReference>
<sequence length="266" mass="28077">MPNFTVGAIIMLTLIVACYGARLVLGADPNHINPTASLVPPGPSHIFGTDSFGRDLFVRILYGGELSIAASFIAVIISLAGGLIVGFVAGWTGGLTDMVLMRFMDLLLAFPGILLALSISAILGPGLVNALIAIGISSIPVYARLVHGLTNQAKNYVYVESAKIIGASNIRIVLRHILPNIMAPLLVTATTGLGWAMLWEAALSFLGLGVQPPTPDWGSILNSGLDYLQSAWWISVFPGVFITLFVVAVNLMGDGLRDVVDPKNKA</sequence>
<proteinExistence type="inferred from homology"/>
<feature type="transmembrane region" description="Helical" evidence="7">
    <location>
        <begin position="185"/>
        <end position="210"/>
    </location>
</feature>
<gene>
    <name evidence="9" type="ORF">JZ786_10595</name>
</gene>
<evidence type="ECO:0000256" key="5">
    <source>
        <dbReference type="ARBA" id="ARBA00022989"/>
    </source>
</evidence>
<comment type="similarity">
    <text evidence="7">Belongs to the binding-protein-dependent transport system permease family.</text>
</comment>
<feature type="transmembrane region" description="Helical" evidence="7">
    <location>
        <begin position="66"/>
        <end position="91"/>
    </location>
</feature>
<dbReference type="RefSeq" id="WP_206658635.1">
    <property type="nucleotide sequence ID" value="NZ_CP071182.1"/>
</dbReference>
<accession>A0A9X7Z7P6</accession>
<dbReference type="AlphaFoldDB" id="A0A9X7Z7P6"/>
<dbReference type="Gene3D" id="1.10.3720.10">
    <property type="entry name" value="MetI-like"/>
    <property type="match status" value="1"/>
</dbReference>
<dbReference type="EMBL" id="CP071182">
    <property type="protein sequence ID" value="QSO49324.1"/>
    <property type="molecule type" value="Genomic_DNA"/>
</dbReference>
<dbReference type="InterPro" id="IPR050366">
    <property type="entry name" value="BP-dependent_transpt_permease"/>
</dbReference>
<evidence type="ECO:0000256" key="6">
    <source>
        <dbReference type="ARBA" id="ARBA00023136"/>
    </source>
</evidence>
<feature type="domain" description="ABC transmembrane type-1" evidence="8">
    <location>
        <begin position="64"/>
        <end position="253"/>
    </location>
</feature>
<evidence type="ECO:0000259" key="8">
    <source>
        <dbReference type="PROSITE" id="PS50928"/>
    </source>
</evidence>
<evidence type="ECO:0000256" key="4">
    <source>
        <dbReference type="ARBA" id="ARBA00022692"/>
    </source>
</evidence>
<evidence type="ECO:0000256" key="2">
    <source>
        <dbReference type="ARBA" id="ARBA00022448"/>
    </source>
</evidence>
<dbReference type="SUPFAM" id="SSF161098">
    <property type="entry name" value="MetI-like"/>
    <property type="match status" value="1"/>
</dbReference>
<dbReference type="GO" id="GO:0055085">
    <property type="term" value="P:transmembrane transport"/>
    <property type="evidence" value="ECO:0007669"/>
    <property type="project" value="InterPro"/>
</dbReference>
<dbReference type="GO" id="GO:0005886">
    <property type="term" value="C:plasma membrane"/>
    <property type="evidence" value="ECO:0007669"/>
    <property type="project" value="UniProtKB-SubCell"/>
</dbReference>
<keyword evidence="10" id="KW-1185">Reference proteome</keyword>
<keyword evidence="3" id="KW-1003">Cell membrane</keyword>
<dbReference type="CDD" id="cd06261">
    <property type="entry name" value="TM_PBP2"/>
    <property type="match status" value="1"/>
</dbReference>
<evidence type="ECO:0000313" key="10">
    <source>
        <dbReference type="Proteomes" id="UP000663505"/>
    </source>
</evidence>
<feature type="transmembrane region" description="Helical" evidence="7">
    <location>
        <begin position="230"/>
        <end position="253"/>
    </location>
</feature>
<keyword evidence="4 7" id="KW-0812">Transmembrane</keyword>
<dbReference type="PROSITE" id="PS50928">
    <property type="entry name" value="ABC_TM1"/>
    <property type="match status" value="1"/>
</dbReference>